<dbReference type="AlphaFoldDB" id="A0A2R5GUM1"/>
<keyword evidence="3" id="KW-1185">Reference proteome</keyword>
<evidence type="ECO:0000313" key="3">
    <source>
        <dbReference type="Proteomes" id="UP000241890"/>
    </source>
</evidence>
<accession>A0A2R5GUM1</accession>
<dbReference type="Proteomes" id="UP000241890">
    <property type="component" value="Unassembled WGS sequence"/>
</dbReference>
<evidence type="ECO:0000256" key="1">
    <source>
        <dbReference type="SAM" id="MobiDB-lite"/>
    </source>
</evidence>
<dbReference type="InParanoid" id="A0A2R5GUM1"/>
<comment type="caution">
    <text evidence="2">The sequence shown here is derived from an EMBL/GenBank/DDBJ whole genome shotgun (WGS) entry which is preliminary data.</text>
</comment>
<protein>
    <submittedName>
        <fullName evidence="2">Uncharacterized protein</fullName>
    </submittedName>
</protein>
<proteinExistence type="predicted"/>
<reference evidence="2 3" key="1">
    <citation type="submission" date="2017-12" db="EMBL/GenBank/DDBJ databases">
        <title>Sequencing, de novo assembly and annotation of complete genome of a new Thraustochytrid species, strain FCC1311.</title>
        <authorList>
            <person name="Sedici K."/>
            <person name="Godart F."/>
            <person name="Aiese Cigliano R."/>
            <person name="Sanseverino W."/>
            <person name="Barakat M."/>
            <person name="Ortet P."/>
            <person name="Marechal E."/>
            <person name="Cagnac O."/>
            <person name="Amato A."/>
        </authorList>
    </citation>
    <scope>NUCLEOTIDE SEQUENCE [LARGE SCALE GENOMIC DNA]</scope>
</reference>
<organism evidence="2 3">
    <name type="scientific">Hondaea fermentalgiana</name>
    <dbReference type="NCBI Taxonomy" id="2315210"/>
    <lineage>
        <taxon>Eukaryota</taxon>
        <taxon>Sar</taxon>
        <taxon>Stramenopiles</taxon>
        <taxon>Bigyra</taxon>
        <taxon>Labyrinthulomycetes</taxon>
        <taxon>Thraustochytrida</taxon>
        <taxon>Thraustochytriidae</taxon>
        <taxon>Hondaea</taxon>
    </lineage>
</organism>
<evidence type="ECO:0000313" key="2">
    <source>
        <dbReference type="EMBL" id="GBG34550.1"/>
    </source>
</evidence>
<feature type="region of interest" description="Disordered" evidence="1">
    <location>
        <begin position="43"/>
        <end position="66"/>
    </location>
</feature>
<name>A0A2R5GUM1_9STRA</name>
<gene>
    <name evidence="2" type="ORF">FCC1311_107742</name>
</gene>
<sequence>MLDKLPESVVLLVLQSIPARHTPGRFSPTFAIDVDDKDLYESDAASGGAPFPEAAKEGGAKDTPLGQWATRNQNLELAGRDLICVATTCKLVHDVLCKHEDDLFRKAYEVDFSYRSPAYARWKPIALAADGEKALKSATFCAWARCPLPWPLPAGQNSYKAAYVAQVMHKGFFKIIERAKDKQKRINGKPGLSMASPGPASPSSSVNSAALIKSLRSSSFEFRSVSEVKAVSIYENPFWSKPEAKFRLKFAYIIGRGAAYMEKIIREWAAALATERGRGQLPPPTSRCSGKESDKYLLRTLFVFECMLHEERNEERSPYTIFPWLESLIPEESFGMPLDVDGIKRIMTSLMEERTRKNQSVPMRPQSHFATFSFPSSYMERGAALPLVQNACLMYMLRCVGYQCSMTNTPGCVFVRIETREGEGPIFADADSFSVLTRAELETLLLGSDIIASVAPGTQLAPYIEGVPDQEMILRTGRNVFSTMERANVTGVSRSYVAPLILKLSSVVAETSRKLGLANIRANVDTPGVDRIIWDVYMYGVNRVLMP</sequence>
<dbReference type="EMBL" id="BEYU01000199">
    <property type="protein sequence ID" value="GBG34550.1"/>
    <property type="molecule type" value="Genomic_DNA"/>
</dbReference>